<reference evidence="1 2" key="1">
    <citation type="submission" date="2015-10" db="EMBL/GenBank/DDBJ databases">
        <title>Full genome of DAOMC 229536 Phialocephala scopiformis, a fungal endophyte of spruce producing the potent anti-insectan compound rugulosin.</title>
        <authorList>
            <consortium name="DOE Joint Genome Institute"/>
            <person name="Walker A.K."/>
            <person name="Frasz S.L."/>
            <person name="Seifert K.A."/>
            <person name="Miller J.D."/>
            <person name="Mondo S.J."/>
            <person name="Labutti K."/>
            <person name="Lipzen A."/>
            <person name="Dockter R."/>
            <person name="Kennedy M."/>
            <person name="Grigoriev I.V."/>
            <person name="Spatafora J.W."/>
        </authorList>
    </citation>
    <scope>NUCLEOTIDE SEQUENCE [LARGE SCALE GENOMIC DNA]</scope>
    <source>
        <strain evidence="1 2">CBS 120377</strain>
    </source>
</reference>
<gene>
    <name evidence="1" type="ORF">LY89DRAFT_681383</name>
</gene>
<dbReference type="EMBL" id="KQ947407">
    <property type="protein sequence ID" value="KUJ22048.1"/>
    <property type="molecule type" value="Genomic_DNA"/>
</dbReference>
<dbReference type="Proteomes" id="UP000070700">
    <property type="component" value="Unassembled WGS sequence"/>
</dbReference>
<evidence type="ECO:0000313" key="2">
    <source>
        <dbReference type="Proteomes" id="UP000070700"/>
    </source>
</evidence>
<dbReference type="OrthoDB" id="432970at2759"/>
<dbReference type="RefSeq" id="XP_018076403.1">
    <property type="nucleotide sequence ID" value="XM_018214282.1"/>
</dbReference>
<name>A0A194XPD4_MOLSC</name>
<dbReference type="KEGG" id="psco:LY89DRAFT_681383"/>
<dbReference type="AlphaFoldDB" id="A0A194XPD4"/>
<evidence type="ECO:0000313" key="1">
    <source>
        <dbReference type="EMBL" id="KUJ22048.1"/>
    </source>
</evidence>
<dbReference type="GeneID" id="28824008"/>
<dbReference type="InParanoid" id="A0A194XPD4"/>
<dbReference type="SUPFAM" id="SSF48452">
    <property type="entry name" value="TPR-like"/>
    <property type="match status" value="1"/>
</dbReference>
<proteinExistence type="predicted"/>
<dbReference type="InterPro" id="IPR011990">
    <property type="entry name" value="TPR-like_helical_dom_sf"/>
</dbReference>
<organism evidence="1 2">
    <name type="scientific">Mollisia scopiformis</name>
    <name type="common">Conifer needle endophyte fungus</name>
    <name type="synonym">Phialocephala scopiformis</name>
    <dbReference type="NCBI Taxonomy" id="149040"/>
    <lineage>
        <taxon>Eukaryota</taxon>
        <taxon>Fungi</taxon>
        <taxon>Dikarya</taxon>
        <taxon>Ascomycota</taxon>
        <taxon>Pezizomycotina</taxon>
        <taxon>Leotiomycetes</taxon>
        <taxon>Helotiales</taxon>
        <taxon>Mollisiaceae</taxon>
        <taxon>Mollisia</taxon>
    </lineage>
</organism>
<keyword evidence="2" id="KW-1185">Reference proteome</keyword>
<protein>
    <submittedName>
        <fullName evidence="1">Uncharacterized protein</fullName>
    </submittedName>
</protein>
<accession>A0A194XPD4</accession>
<sequence>MPGTTNNMGVFQASAHTSEANRLQAVGNHKGAEQKHLEALGMKISAAGEDSVPVALTKNALGELYLTMGELDKAQTMLEAADVIRSSNPSSDSASKFDEVCTKDNLGRLWEMRGDFAKAAELRTKDSEKMMCSNFNVSSSFSVDESPLHCLEAERAQQVRKMSLCLVLWQGLPERGLEETQGILQGCMNA</sequence>
<dbReference type="Gene3D" id="1.25.40.10">
    <property type="entry name" value="Tetratricopeptide repeat domain"/>
    <property type="match status" value="1"/>
</dbReference>